<dbReference type="EMBL" id="JBELPZ010000006">
    <property type="protein sequence ID" value="MFL9844324.1"/>
    <property type="molecule type" value="Genomic_DNA"/>
</dbReference>
<feature type="signal peptide" evidence="1">
    <location>
        <begin position="1"/>
        <end position="22"/>
    </location>
</feature>
<proteinExistence type="predicted"/>
<dbReference type="RefSeq" id="WP_408084575.1">
    <property type="nucleotide sequence ID" value="NZ_JBELPZ010000006.1"/>
</dbReference>
<dbReference type="Pfam" id="PF14060">
    <property type="entry name" value="DUF4252"/>
    <property type="match status" value="1"/>
</dbReference>
<feature type="chain" id="PRO_5045499423" evidence="1">
    <location>
        <begin position="23"/>
        <end position="158"/>
    </location>
</feature>
<keyword evidence="3" id="KW-1185">Reference proteome</keyword>
<reference evidence="2 3" key="1">
    <citation type="submission" date="2024-06" db="EMBL/GenBank/DDBJ databases">
        <authorList>
            <person name="Kaempfer P."/>
            <person name="Viver T."/>
        </authorList>
    </citation>
    <scope>NUCLEOTIDE SEQUENCE [LARGE SCALE GENOMIC DNA]</scope>
    <source>
        <strain evidence="2 3">ST-119</strain>
    </source>
</reference>
<evidence type="ECO:0000256" key="1">
    <source>
        <dbReference type="SAM" id="SignalP"/>
    </source>
</evidence>
<name>A0ABW8YW75_9FLAO</name>
<evidence type="ECO:0000313" key="2">
    <source>
        <dbReference type="EMBL" id="MFL9844324.1"/>
    </source>
</evidence>
<evidence type="ECO:0000313" key="3">
    <source>
        <dbReference type="Proteomes" id="UP001629156"/>
    </source>
</evidence>
<dbReference type="Proteomes" id="UP001629156">
    <property type="component" value="Unassembled WGS sequence"/>
</dbReference>
<sequence>MIRLIVTTVLALVSFAGFSQTAFDKFEDREGMETLVVNKEMFEILGSIDTDIAGKDSKEYVNMIKDFDKLKVFTTKDVKLAGELKSTAAAYLKSNKLEELMTFNKEGTKVKIYAKQGNDPALIKECFIFVEGTKDNQVVVCSFTGNINLNDFEKLKKK</sequence>
<organism evidence="2 3">
    <name type="scientific">Flavobacterium rhizosphaerae</name>
    <dbReference type="NCBI Taxonomy" id="3163298"/>
    <lineage>
        <taxon>Bacteria</taxon>
        <taxon>Pseudomonadati</taxon>
        <taxon>Bacteroidota</taxon>
        <taxon>Flavobacteriia</taxon>
        <taxon>Flavobacteriales</taxon>
        <taxon>Flavobacteriaceae</taxon>
        <taxon>Flavobacterium</taxon>
    </lineage>
</organism>
<dbReference type="InterPro" id="IPR025348">
    <property type="entry name" value="DUF4252"/>
</dbReference>
<keyword evidence="1" id="KW-0732">Signal</keyword>
<gene>
    <name evidence="2" type="ORF">ABS766_07830</name>
</gene>
<comment type="caution">
    <text evidence="2">The sequence shown here is derived from an EMBL/GenBank/DDBJ whole genome shotgun (WGS) entry which is preliminary data.</text>
</comment>
<accession>A0ABW8YW75</accession>
<protein>
    <submittedName>
        <fullName evidence="2">DUF4252 domain-containing protein</fullName>
    </submittedName>
</protein>